<feature type="compositionally biased region" description="Basic residues" evidence="6">
    <location>
        <begin position="368"/>
        <end position="384"/>
    </location>
</feature>
<dbReference type="InterPro" id="IPR044068">
    <property type="entry name" value="CB"/>
</dbReference>
<evidence type="ECO:0000313" key="10">
    <source>
        <dbReference type="Proteomes" id="UP000316706"/>
    </source>
</evidence>
<evidence type="ECO:0000256" key="5">
    <source>
        <dbReference type="PROSITE-ProRule" id="PRU01248"/>
    </source>
</evidence>
<dbReference type="PROSITE" id="PS51898">
    <property type="entry name" value="TYR_RECOMBINASE"/>
    <property type="match status" value="1"/>
</dbReference>
<comment type="caution">
    <text evidence="9">The sequence shown here is derived from an EMBL/GenBank/DDBJ whole genome shotgun (WGS) entry which is preliminary data.</text>
</comment>
<name>A0A543IP25_9ACTN</name>
<evidence type="ECO:0000313" key="9">
    <source>
        <dbReference type="EMBL" id="TQM72268.1"/>
    </source>
</evidence>
<evidence type="ECO:0000256" key="3">
    <source>
        <dbReference type="ARBA" id="ARBA00023125"/>
    </source>
</evidence>
<dbReference type="InterPro" id="IPR050090">
    <property type="entry name" value="Tyrosine_recombinase_XerCD"/>
</dbReference>
<keyword evidence="10" id="KW-1185">Reference proteome</keyword>
<evidence type="ECO:0000259" key="7">
    <source>
        <dbReference type="PROSITE" id="PS51898"/>
    </source>
</evidence>
<dbReference type="GO" id="GO:0006310">
    <property type="term" value="P:DNA recombination"/>
    <property type="evidence" value="ECO:0007669"/>
    <property type="project" value="UniProtKB-KW"/>
</dbReference>
<dbReference type="EMBL" id="VFPO01000001">
    <property type="protein sequence ID" value="TQM72268.1"/>
    <property type="molecule type" value="Genomic_DNA"/>
</dbReference>
<sequence length="384" mass="43027">MASKRRFGRVRRLPSGRFQARYPGPDGIDRPAPYTFVTKRDAEQWLVLKEAEIKSGDWLSPDAGDVSFKEYAEAWIKERPGLRPKTVERYEGLVRLHLVPTFGNSAVSEIKDAHVRRWRKRLLESGVGAVTVAKAYRLLKAIMGTAVSDGMIKRNPCTIKGGGAENSAERPVLSISEVFVLAEVIDRRYRALVLLATFANLRWGEAVALRRKDLDLKAGTVRVERTLVEVTGRPLHFGPPKTEAGVRTLPIPAIVLPELKEHIKRFAQDGDEGLIFVGGKGALLRRANFRRNWVRALEKAELKGVRFHDLRHTGNTLAAIAGATLPELKERMGHSSDRAAMIYLHATDERHREIADTLSAMAKAELKGKKRSGTQRARKRKKRS</sequence>
<dbReference type="PANTHER" id="PTHR30349">
    <property type="entry name" value="PHAGE INTEGRASE-RELATED"/>
    <property type="match status" value="1"/>
</dbReference>
<feature type="region of interest" description="Disordered" evidence="6">
    <location>
        <begin position="363"/>
        <end position="384"/>
    </location>
</feature>
<evidence type="ECO:0000256" key="1">
    <source>
        <dbReference type="ARBA" id="ARBA00008857"/>
    </source>
</evidence>
<dbReference type="PROSITE" id="PS51900">
    <property type="entry name" value="CB"/>
    <property type="match status" value="1"/>
</dbReference>
<dbReference type="Gene3D" id="1.10.443.10">
    <property type="entry name" value="Intergrase catalytic core"/>
    <property type="match status" value="1"/>
</dbReference>
<dbReference type="InterPro" id="IPR004107">
    <property type="entry name" value="Integrase_SAM-like_N"/>
</dbReference>
<accession>A0A543IP25</accession>
<dbReference type="SUPFAM" id="SSF56349">
    <property type="entry name" value="DNA breaking-rejoining enzymes"/>
    <property type="match status" value="1"/>
</dbReference>
<proteinExistence type="inferred from homology"/>
<protein>
    <submittedName>
        <fullName evidence="9">Site-specific recombinase XerD</fullName>
    </submittedName>
</protein>
<dbReference type="Gene3D" id="1.10.150.130">
    <property type="match status" value="1"/>
</dbReference>
<dbReference type="InterPro" id="IPR011010">
    <property type="entry name" value="DNA_brk_join_enz"/>
</dbReference>
<keyword evidence="2" id="KW-0229">DNA integration</keyword>
<comment type="similarity">
    <text evidence="1">Belongs to the 'phage' integrase family.</text>
</comment>
<gene>
    <name evidence="9" type="ORF">FHX41_6065</name>
</gene>
<dbReference type="InterPro" id="IPR010998">
    <property type="entry name" value="Integrase_recombinase_N"/>
</dbReference>
<evidence type="ECO:0000256" key="6">
    <source>
        <dbReference type="SAM" id="MobiDB-lite"/>
    </source>
</evidence>
<feature type="domain" description="Core-binding (CB)" evidence="8">
    <location>
        <begin position="66"/>
        <end position="147"/>
    </location>
</feature>
<keyword evidence="4" id="KW-0233">DNA recombination</keyword>
<feature type="domain" description="Tyr recombinase" evidence="7">
    <location>
        <begin position="168"/>
        <end position="356"/>
    </location>
</feature>
<dbReference type="Pfam" id="PF26003">
    <property type="entry name" value="Integrase_N_phage"/>
    <property type="match status" value="1"/>
</dbReference>
<evidence type="ECO:0000256" key="4">
    <source>
        <dbReference type="ARBA" id="ARBA00023172"/>
    </source>
</evidence>
<dbReference type="InterPro" id="IPR013762">
    <property type="entry name" value="Integrase-like_cat_sf"/>
</dbReference>
<dbReference type="PANTHER" id="PTHR30349:SF64">
    <property type="entry name" value="PROPHAGE INTEGRASE INTD-RELATED"/>
    <property type="match status" value="1"/>
</dbReference>
<evidence type="ECO:0000259" key="8">
    <source>
        <dbReference type="PROSITE" id="PS51900"/>
    </source>
</evidence>
<dbReference type="RefSeq" id="WP_221635444.1">
    <property type="nucleotide sequence ID" value="NZ_VFPO01000001.1"/>
</dbReference>
<organism evidence="9 10">
    <name type="scientific">Actinomadura hallensis</name>
    <dbReference type="NCBI Taxonomy" id="337895"/>
    <lineage>
        <taxon>Bacteria</taxon>
        <taxon>Bacillati</taxon>
        <taxon>Actinomycetota</taxon>
        <taxon>Actinomycetes</taxon>
        <taxon>Streptosporangiales</taxon>
        <taxon>Thermomonosporaceae</taxon>
        <taxon>Actinomadura</taxon>
    </lineage>
</organism>
<dbReference type="InterPro" id="IPR058717">
    <property type="entry name" value="Phage_L5_Integrase_N"/>
</dbReference>
<dbReference type="Pfam" id="PF14659">
    <property type="entry name" value="Phage_int_SAM_3"/>
    <property type="match status" value="1"/>
</dbReference>
<dbReference type="GO" id="GO:0003677">
    <property type="term" value="F:DNA binding"/>
    <property type="evidence" value="ECO:0007669"/>
    <property type="project" value="UniProtKB-UniRule"/>
</dbReference>
<dbReference type="Proteomes" id="UP000316706">
    <property type="component" value="Unassembled WGS sequence"/>
</dbReference>
<keyword evidence="3 5" id="KW-0238">DNA-binding</keyword>
<dbReference type="AlphaFoldDB" id="A0A543IP25"/>
<dbReference type="Pfam" id="PF00589">
    <property type="entry name" value="Phage_integrase"/>
    <property type="match status" value="1"/>
</dbReference>
<evidence type="ECO:0000256" key="2">
    <source>
        <dbReference type="ARBA" id="ARBA00022908"/>
    </source>
</evidence>
<dbReference type="GO" id="GO:0015074">
    <property type="term" value="P:DNA integration"/>
    <property type="evidence" value="ECO:0007669"/>
    <property type="project" value="UniProtKB-KW"/>
</dbReference>
<reference evidence="9 10" key="1">
    <citation type="submission" date="2019-06" db="EMBL/GenBank/DDBJ databases">
        <title>Sequencing the genomes of 1000 actinobacteria strains.</title>
        <authorList>
            <person name="Klenk H.-P."/>
        </authorList>
    </citation>
    <scope>NUCLEOTIDE SEQUENCE [LARGE SCALE GENOMIC DNA]</scope>
    <source>
        <strain evidence="9 10">DSM 45043</strain>
    </source>
</reference>
<dbReference type="InterPro" id="IPR002104">
    <property type="entry name" value="Integrase_catalytic"/>
</dbReference>
<dbReference type="CDD" id="cd01189">
    <property type="entry name" value="INT_ICEBs1_C_like"/>
    <property type="match status" value="1"/>
</dbReference>